<comment type="caution">
    <text evidence="1">The sequence shown here is derived from an EMBL/GenBank/DDBJ whole genome shotgun (WGS) entry which is preliminary data.</text>
</comment>
<protein>
    <submittedName>
        <fullName evidence="1">Arylsulfotransferase ASST</fullName>
    </submittedName>
</protein>
<proteinExistence type="predicted"/>
<dbReference type="PANTHER" id="PTHR35340:SF5">
    <property type="entry name" value="ASST-DOMAIN-CONTAINING PROTEIN"/>
    <property type="match status" value="1"/>
</dbReference>
<organism evidence="1 2">
    <name type="scientific">Albidovulum denitrificans</name>
    <dbReference type="NCBI Taxonomy" id="404881"/>
    <lineage>
        <taxon>Bacteria</taxon>
        <taxon>Pseudomonadati</taxon>
        <taxon>Pseudomonadota</taxon>
        <taxon>Alphaproteobacteria</taxon>
        <taxon>Rhodobacterales</taxon>
        <taxon>Paracoccaceae</taxon>
        <taxon>Albidovulum</taxon>
    </lineage>
</organism>
<sequence>MSRSIPLWFFLLCLILWLVVMVGFGWTVKSVMAGSDRTGAAGTVALRIASFPSLAKDVFKTLGAQATGDADDQDVRTARDPGADYSAYTPIATAPGIALDGLLIRADAEAIAPGWRLLTGAFGTPEGMENMALLLSPDLTVVNQWVLDEVRLGDTEPQAAGRKLVHGVDILPDGSIIFVFDGGASIQRFDACGKRIWATAGDFNHTVNLDDDRAYAWTVRGGEKVVKVAVADGTVAREITMQQVIDANPEIDILELRREHSNDLGANSRNTQGKWGFDAFHLNDAQPLPAAMAAAFPQFAPGDLLISARSLNLIFVMDAETLKVKWWRMGVTQRQHDPDWLPSGRIMAFDNRMSRDYSQIVTIDPKTMAADVIYDGRADGFYSRIRGKVQELDGGTLEITSPQQGEAFEVAPDGSRPLRLADTKPGSATQNYTISEMRWLPVDFFAPGTACIPAP</sequence>
<dbReference type="SUPFAM" id="SSF50969">
    <property type="entry name" value="YVTN repeat-like/Quinoprotein amine dehydrogenase"/>
    <property type="match status" value="1"/>
</dbReference>
<dbReference type="GO" id="GO:0016740">
    <property type="term" value="F:transferase activity"/>
    <property type="evidence" value="ECO:0007669"/>
    <property type="project" value="UniProtKB-KW"/>
</dbReference>
<dbReference type="EMBL" id="PVEP01000002">
    <property type="protein sequence ID" value="PQV57878.1"/>
    <property type="molecule type" value="Genomic_DNA"/>
</dbReference>
<name>A0A2S8SAZ2_9RHOB</name>
<dbReference type="AlphaFoldDB" id="A0A2S8SAZ2"/>
<reference evidence="1 2" key="1">
    <citation type="submission" date="2018-02" db="EMBL/GenBank/DDBJ databases">
        <title>Genomic Encyclopedia of Archaeal and Bacterial Type Strains, Phase II (KMG-II): from individual species to whole genera.</title>
        <authorList>
            <person name="Goeker M."/>
        </authorList>
    </citation>
    <scope>NUCLEOTIDE SEQUENCE [LARGE SCALE GENOMIC DNA]</scope>
    <source>
        <strain evidence="1 2">DSM 18921</strain>
    </source>
</reference>
<dbReference type="PANTHER" id="PTHR35340">
    <property type="entry name" value="PQQ ENZYME REPEAT PROTEIN-RELATED"/>
    <property type="match status" value="1"/>
</dbReference>
<keyword evidence="2" id="KW-1185">Reference proteome</keyword>
<dbReference type="InterPro" id="IPR011044">
    <property type="entry name" value="Quino_amine_DH_bsu"/>
</dbReference>
<keyword evidence="1" id="KW-0808">Transferase</keyword>
<accession>A0A2S8SAZ2</accession>
<evidence type="ECO:0000313" key="2">
    <source>
        <dbReference type="Proteomes" id="UP000238338"/>
    </source>
</evidence>
<dbReference type="Proteomes" id="UP000238338">
    <property type="component" value="Unassembled WGS sequence"/>
</dbReference>
<gene>
    <name evidence="1" type="ORF">LX70_01689</name>
</gene>
<dbReference type="Pfam" id="PF14269">
    <property type="entry name" value="Arylsulfotran_2"/>
    <property type="match status" value="1"/>
</dbReference>
<dbReference type="InterPro" id="IPR039535">
    <property type="entry name" value="ASST-like"/>
</dbReference>
<evidence type="ECO:0000313" key="1">
    <source>
        <dbReference type="EMBL" id="PQV57878.1"/>
    </source>
</evidence>
<dbReference type="InterPro" id="IPR053143">
    <property type="entry name" value="Arylsulfate_ST"/>
</dbReference>
<dbReference type="OrthoDB" id="264813at2"/>
<dbReference type="RefSeq" id="WP_105514083.1">
    <property type="nucleotide sequence ID" value="NZ_PVEP01000002.1"/>
</dbReference>